<proteinExistence type="predicted"/>
<sequence>MTSNQSQPPSTLLGTLNEVCILTPHLYKTLDNLTRLGMGPFRVFKFDSSTVPKQELHGKTGSDLFEVLVAFAQSPDADQPVFEII</sequence>
<gene>
    <name evidence="1" type="ORF">CTRU02_210921</name>
</gene>
<name>A0ACC3YQI3_COLTU</name>
<reference evidence="1 2" key="1">
    <citation type="journal article" date="2020" name="Phytopathology">
        <title>Genome Sequence Resources of Colletotrichum truncatum, C. plurivorum, C. musicola, and C. sojae: Four Species Pathogenic to Soybean (Glycine max).</title>
        <authorList>
            <person name="Rogerio F."/>
            <person name="Boufleur T.R."/>
            <person name="Ciampi-Guillardi M."/>
            <person name="Sukno S.A."/>
            <person name="Thon M.R."/>
            <person name="Massola Junior N.S."/>
            <person name="Baroncelli R."/>
        </authorList>
    </citation>
    <scope>NUCLEOTIDE SEQUENCE [LARGE SCALE GENOMIC DNA]</scope>
    <source>
        <strain evidence="1 2">CMES1059</strain>
    </source>
</reference>
<dbReference type="EMBL" id="VUJX02000007">
    <property type="protein sequence ID" value="KAL0934122.1"/>
    <property type="molecule type" value="Genomic_DNA"/>
</dbReference>
<accession>A0ACC3YQI3</accession>
<protein>
    <submittedName>
        <fullName evidence="1">Uncharacterized protein</fullName>
    </submittedName>
</protein>
<evidence type="ECO:0000313" key="2">
    <source>
        <dbReference type="Proteomes" id="UP000805649"/>
    </source>
</evidence>
<dbReference type="Proteomes" id="UP000805649">
    <property type="component" value="Unassembled WGS sequence"/>
</dbReference>
<comment type="caution">
    <text evidence="1">The sequence shown here is derived from an EMBL/GenBank/DDBJ whole genome shotgun (WGS) entry which is preliminary data.</text>
</comment>
<keyword evidence="2" id="KW-1185">Reference proteome</keyword>
<organism evidence="1 2">
    <name type="scientific">Colletotrichum truncatum</name>
    <name type="common">Anthracnose fungus</name>
    <name type="synonym">Colletotrichum capsici</name>
    <dbReference type="NCBI Taxonomy" id="5467"/>
    <lineage>
        <taxon>Eukaryota</taxon>
        <taxon>Fungi</taxon>
        <taxon>Dikarya</taxon>
        <taxon>Ascomycota</taxon>
        <taxon>Pezizomycotina</taxon>
        <taxon>Sordariomycetes</taxon>
        <taxon>Hypocreomycetidae</taxon>
        <taxon>Glomerellales</taxon>
        <taxon>Glomerellaceae</taxon>
        <taxon>Colletotrichum</taxon>
        <taxon>Colletotrichum truncatum species complex</taxon>
    </lineage>
</organism>
<evidence type="ECO:0000313" key="1">
    <source>
        <dbReference type="EMBL" id="KAL0934122.1"/>
    </source>
</evidence>